<evidence type="ECO:0000313" key="6">
    <source>
        <dbReference type="EMBL" id="OIJ24815.1"/>
    </source>
</evidence>
<keyword evidence="7" id="KW-1185">Reference proteome</keyword>
<evidence type="ECO:0000313" key="7">
    <source>
        <dbReference type="Proteomes" id="UP000033772"/>
    </source>
</evidence>
<dbReference type="PANTHER" id="PTHR30231:SF4">
    <property type="entry name" value="PROTEIN NEN2"/>
    <property type="match status" value="1"/>
</dbReference>
<reference evidence="6" key="1">
    <citation type="submission" date="2016-10" db="EMBL/GenBank/DDBJ databases">
        <title>Draft Genome Sequence of Nocardioides luteus Strain BAFB, an Alkane-Degrading Bacterium Isolated from JP-7 Polluted Soil.</title>
        <authorList>
            <person name="Brown L."/>
            <person name="Ruiz O.N."/>
            <person name="Gunasekera T."/>
        </authorList>
    </citation>
    <scope>NUCLEOTIDE SEQUENCE [LARGE SCALE GENOMIC DNA]</scope>
    <source>
        <strain evidence="6">BAFB</strain>
    </source>
</reference>
<feature type="region of interest" description="Disordered" evidence="4">
    <location>
        <begin position="1"/>
        <end position="24"/>
    </location>
</feature>
<dbReference type="Proteomes" id="UP000033772">
    <property type="component" value="Unassembled WGS sequence"/>
</dbReference>
<dbReference type="PANTHER" id="PTHR30231">
    <property type="entry name" value="DNA POLYMERASE III SUBUNIT EPSILON"/>
    <property type="match status" value="1"/>
</dbReference>
<dbReference type="FunFam" id="3.30.420.10:FF:000045">
    <property type="entry name" value="3'-5' exonuclease DinG"/>
    <property type="match status" value="1"/>
</dbReference>
<dbReference type="GO" id="GO:0005829">
    <property type="term" value="C:cytosol"/>
    <property type="evidence" value="ECO:0007669"/>
    <property type="project" value="TreeGrafter"/>
</dbReference>
<feature type="compositionally biased region" description="Low complexity" evidence="4">
    <location>
        <begin position="1"/>
        <end position="14"/>
    </location>
</feature>
<name>A0A1J4N1K8_9ACTN</name>
<evidence type="ECO:0000256" key="3">
    <source>
        <dbReference type="ARBA" id="ARBA00022839"/>
    </source>
</evidence>
<dbReference type="SUPFAM" id="SSF53098">
    <property type="entry name" value="Ribonuclease H-like"/>
    <property type="match status" value="1"/>
</dbReference>
<comment type="caution">
    <text evidence="6">The sequence shown here is derived from an EMBL/GenBank/DDBJ whole genome shotgun (WGS) entry which is preliminary data.</text>
</comment>
<dbReference type="Gene3D" id="3.30.420.10">
    <property type="entry name" value="Ribonuclease H-like superfamily/Ribonuclease H"/>
    <property type="match status" value="1"/>
</dbReference>
<dbReference type="Pfam" id="PF00929">
    <property type="entry name" value="RNase_T"/>
    <property type="match status" value="1"/>
</dbReference>
<keyword evidence="2" id="KW-0378">Hydrolase</keyword>
<keyword evidence="1" id="KW-0540">Nuclease</keyword>
<sequence>MSVLTDSVSTVTTTESRGRNDARGSRRGYAVLDVETTGLDPYRDRVIQVAIRQISADGAAESEWETLVNPGAGVDPGPVEVHGLTSADLAGAPPFRDVAAAIAERLAGRVFVAHNAAFDWTFVAVESDRAGVRLEVLDWLCTMRFAKALALDVPDKSLATIAAYYTVEQLKAHDAGDDTRVAAEILLRELADADRAGLTLPLVACNSARHRLKRTVRRWFSRLARPSR</sequence>
<accession>A0A1J4N1K8</accession>
<dbReference type="CDD" id="cd06127">
    <property type="entry name" value="DEDDh"/>
    <property type="match status" value="1"/>
</dbReference>
<evidence type="ECO:0000256" key="4">
    <source>
        <dbReference type="SAM" id="MobiDB-lite"/>
    </source>
</evidence>
<protein>
    <recommendedName>
        <fullName evidence="5">Exonuclease domain-containing protein</fullName>
    </recommendedName>
</protein>
<dbReference type="AlphaFoldDB" id="A0A1J4N1K8"/>
<organism evidence="6 7">
    <name type="scientific">Nocardioides luteus</name>
    <dbReference type="NCBI Taxonomy" id="1844"/>
    <lineage>
        <taxon>Bacteria</taxon>
        <taxon>Bacillati</taxon>
        <taxon>Actinomycetota</taxon>
        <taxon>Actinomycetes</taxon>
        <taxon>Propionibacteriales</taxon>
        <taxon>Nocardioidaceae</taxon>
        <taxon>Nocardioides</taxon>
    </lineage>
</organism>
<evidence type="ECO:0000256" key="2">
    <source>
        <dbReference type="ARBA" id="ARBA00022801"/>
    </source>
</evidence>
<evidence type="ECO:0000256" key="1">
    <source>
        <dbReference type="ARBA" id="ARBA00022722"/>
    </source>
</evidence>
<dbReference type="InterPro" id="IPR036397">
    <property type="entry name" value="RNaseH_sf"/>
</dbReference>
<dbReference type="GO" id="GO:0008408">
    <property type="term" value="F:3'-5' exonuclease activity"/>
    <property type="evidence" value="ECO:0007669"/>
    <property type="project" value="TreeGrafter"/>
</dbReference>
<dbReference type="EMBL" id="JZDQ02000032">
    <property type="protein sequence ID" value="OIJ24815.1"/>
    <property type="molecule type" value="Genomic_DNA"/>
</dbReference>
<dbReference type="GO" id="GO:0003676">
    <property type="term" value="F:nucleic acid binding"/>
    <property type="evidence" value="ECO:0007669"/>
    <property type="project" value="InterPro"/>
</dbReference>
<feature type="domain" description="Exonuclease" evidence="5">
    <location>
        <begin position="28"/>
        <end position="195"/>
    </location>
</feature>
<dbReference type="STRING" id="1844.UG56_020460"/>
<dbReference type="InterPro" id="IPR013520">
    <property type="entry name" value="Ribonucl_H"/>
</dbReference>
<gene>
    <name evidence="6" type="ORF">UG56_020460</name>
</gene>
<evidence type="ECO:0000259" key="5">
    <source>
        <dbReference type="SMART" id="SM00479"/>
    </source>
</evidence>
<keyword evidence="3" id="KW-0269">Exonuclease</keyword>
<dbReference type="OrthoDB" id="190275at2"/>
<dbReference type="SMART" id="SM00479">
    <property type="entry name" value="EXOIII"/>
    <property type="match status" value="1"/>
</dbReference>
<proteinExistence type="predicted"/>
<dbReference type="InterPro" id="IPR012337">
    <property type="entry name" value="RNaseH-like_sf"/>
</dbReference>